<evidence type="ECO:0000256" key="1">
    <source>
        <dbReference type="ARBA" id="ARBA00022741"/>
    </source>
</evidence>
<dbReference type="InterPro" id="IPR001650">
    <property type="entry name" value="Helicase_C-like"/>
</dbReference>
<dbReference type="SMART" id="SM00487">
    <property type="entry name" value="DEXDc"/>
    <property type="match status" value="1"/>
</dbReference>
<dbReference type="InterPro" id="IPR055227">
    <property type="entry name" value="HRQ1_WHD"/>
</dbReference>
<reference evidence="5 6" key="1">
    <citation type="journal article" date="2016" name="Nat. Commun.">
        <title>Thousands of microbial genomes shed light on interconnected biogeochemical processes in an aquifer system.</title>
        <authorList>
            <person name="Anantharaman K."/>
            <person name="Brown C.T."/>
            <person name="Hug L.A."/>
            <person name="Sharon I."/>
            <person name="Castelle C.J."/>
            <person name="Probst A.J."/>
            <person name="Thomas B.C."/>
            <person name="Singh A."/>
            <person name="Wilkins M.J."/>
            <person name="Karaoz U."/>
            <person name="Brodie E.L."/>
            <person name="Williams K.H."/>
            <person name="Hubbard S.S."/>
            <person name="Banfield J.F."/>
        </authorList>
    </citation>
    <scope>NUCLEOTIDE SEQUENCE [LARGE SCALE GENOMIC DNA]</scope>
    <source>
        <strain evidence="6">RBG_16_55_9</strain>
    </source>
</reference>
<dbReference type="InterPro" id="IPR011545">
    <property type="entry name" value="DEAD/DEAH_box_helicase_dom"/>
</dbReference>
<dbReference type="Pfam" id="PF09369">
    <property type="entry name" value="MZB"/>
    <property type="match status" value="1"/>
</dbReference>
<dbReference type="PANTHER" id="PTHR47957">
    <property type="entry name" value="ATP-DEPENDENT HELICASE HRQ1"/>
    <property type="match status" value="1"/>
</dbReference>
<dbReference type="GO" id="GO:0005524">
    <property type="term" value="F:ATP binding"/>
    <property type="evidence" value="ECO:0007669"/>
    <property type="project" value="UniProtKB-KW"/>
</dbReference>
<dbReference type="Pfam" id="PF22982">
    <property type="entry name" value="WHD_HRQ1"/>
    <property type="match status" value="1"/>
</dbReference>
<dbReference type="InterPro" id="IPR014001">
    <property type="entry name" value="Helicase_ATP-bd"/>
</dbReference>
<dbReference type="GO" id="GO:0036297">
    <property type="term" value="P:interstrand cross-link repair"/>
    <property type="evidence" value="ECO:0007669"/>
    <property type="project" value="TreeGrafter"/>
</dbReference>
<feature type="domain" description="Helicase C-terminal" evidence="4">
    <location>
        <begin position="270"/>
        <end position="420"/>
    </location>
</feature>
<evidence type="ECO:0000313" key="5">
    <source>
        <dbReference type="EMBL" id="OGF54594.1"/>
    </source>
</evidence>
<feature type="domain" description="Helicase ATP-binding" evidence="3">
    <location>
        <begin position="63"/>
        <end position="242"/>
    </location>
</feature>
<dbReference type="GO" id="GO:0003676">
    <property type="term" value="F:nucleic acid binding"/>
    <property type="evidence" value="ECO:0007669"/>
    <property type="project" value="InterPro"/>
</dbReference>
<dbReference type="SUPFAM" id="SSF52540">
    <property type="entry name" value="P-loop containing nucleoside triphosphate hydrolases"/>
    <property type="match status" value="1"/>
</dbReference>
<comment type="caution">
    <text evidence="5">The sequence shown here is derived from an EMBL/GenBank/DDBJ whole genome shotgun (WGS) entry which is preliminary data.</text>
</comment>
<dbReference type="GO" id="GO:0043138">
    <property type="term" value="F:3'-5' DNA helicase activity"/>
    <property type="evidence" value="ECO:0007669"/>
    <property type="project" value="TreeGrafter"/>
</dbReference>
<dbReference type="PROSITE" id="PS51194">
    <property type="entry name" value="HELICASE_CTER"/>
    <property type="match status" value="1"/>
</dbReference>
<keyword evidence="5" id="KW-0347">Helicase</keyword>
<dbReference type="Pfam" id="PF00270">
    <property type="entry name" value="DEAD"/>
    <property type="match status" value="1"/>
</dbReference>
<dbReference type="CDD" id="cd17923">
    <property type="entry name" value="DEXHc_Hrq1-like"/>
    <property type="match status" value="1"/>
</dbReference>
<keyword evidence="2" id="KW-0067">ATP-binding</keyword>
<dbReference type="Gene3D" id="3.40.50.300">
    <property type="entry name" value="P-loop containing nucleotide triphosphate hydrolases"/>
    <property type="match status" value="2"/>
</dbReference>
<evidence type="ECO:0000256" key="2">
    <source>
        <dbReference type="ARBA" id="ARBA00022840"/>
    </source>
</evidence>
<evidence type="ECO:0000259" key="3">
    <source>
        <dbReference type="PROSITE" id="PS51192"/>
    </source>
</evidence>
<dbReference type="PROSITE" id="PS51192">
    <property type="entry name" value="HELICASE_ATP_BIND_1"/>
    <property type="match status" value="1"/>
</dbReference>
<accession>A0A1F5UTV9</accession>
<protein>
    <submittedName>
        <fullName evidence="5">DEAD/DEAH box helicase</fullName>
    </submittedName>
</protein>
<dbReference type="GO" id="GO:0006289">
    <property type="term" value="P:nucleotide-excision repair"/>
    <property type="evidence" value="ECO:0007669"/>
    <property type="project" value="TreeGrafter"/>
</dbReference>
<dbReference type="CDD" id="cd18797">
    <property type="entry name" value="SF2_C_Hrq"/>
    <property type="match status" value="1"/>
</dbReference>
<dbReference type="AlphaFoldDB" id="A0A1F5UTV9"/>
<dbReference type="InterPro" id="IPR018973">
    <property type="entry name" value="MZB"/>
</dbReference>
<dbReference type="Proteomes" id="UP000179157">
    <property type="component" value="Unassembled WGS sequence"/>
</dbReference>
<dbReference type="PANTHER" id="PTHR47957:SF3">
    <property type="entry name" value="ATP-DEPENDENT HELICASE HRQ1"/>
    <property type="match status" value="1"/>
</dbReference>
<sequence length="742" mass="83465">MLKTIENFLGELQRRNPRSIVCTQQLPEVPPRFAQLRSPLPESLSAYLEDKKLSLYAHQVETIEQARVGTHVVMTTPTASGKSLAFNLAVFERLYKNPDATALYLYPLKALTQDQLQAIHRLEAGTGIQAHAAIYDGDTPQHVRQLIRDESRVVLTNPYALHQYLPWHHKWRRFFKNLQFVILDESHTYRGIFGSNVALLMRRLRRIAEHYGAQPQFILSSATMANPQEHSEKLVGLNFQVVAENGAARGARHFLFWNSIADASRSVHRQTSDLLAQHVKSGLQALCFTISRKLAELIALWAKEQGPDGSIAAYRAGYSPEERRQIEKALREGELRGVASTSALELGIDIGGLDAVIISGYPGTVISTWQMAGRAGRGRESAMVTLIGFENPLDQYFMKHPSKFFERPHEHAIIDLENPHILLGHAMCAAAELPIKLERGERYFGESLSESLKSLERQKLIQKTPAGWVYRGMARPVEVVSLDHISERAIQVLHEGEVLETLELRRAYEEAHTGAVLLHRGESFLVKMLDLEAGVAHVVREDVDYYTDVMQMVDIRIRKERLQRKTTLGTLSMGDVRVMERFHGYRVKRHDRTLGLHGLELPALEFETVALWFTLPEEFSSNLRAEGLDWAGGLHAAEHALIAMTPYHAMCDRWDIGGMSTPTHPDTKSATIFIYDGYQGGIGIAEKAFHLFQDLVQTTYELVRDCGCEDGCPSCIYSPKCGNNNESIDKRAAVKILDGLLP</sequence>
<gene>
    <name evidence="5" type="ORF">A2Z21_06825</name>
</gene>
<evidence type="ECO:0000259" key="4">
    <source>
        <dbReference type="PROSITE" id="PS51194"/>
    </source>
</evidence>
<dbReference type="Pfam" id="PF00271">
    <property type="entry name" value="Helicase_C"/>
    <property type="match status" value="1"/>
</dbReference>
<evidence type="ECO:0000313" key="6">
    <source>
        <dbReference type="Proteomes" id="UP000179157"/>
    </source>
</evidence>
<dbReference type="EMBL" id="MFGX01000076">
    <property type="protein sequence ID" value="OGF54594.1"/>
    <property type="molecule type" value="Genomic_DNA"/>
</dbReference>
<proteinExistence type="predicted"/>
<dbReference type="InterPro" id="IPR027417">
    <property type="entry name" value="P-loop_NTPase"/>
</dbReference>
<name>A0A1F5UTV9_FRAXR</name>
<dbReference type="SMART" id="SM00490">
    <property type="entry name" value="HELICc"/>
    <property type="match status" value="1"/>
</dbReference>
<keyword evidence="1" id="KW-0547">Nucleotide-binding</keyword>
<organism evidence="5 6">
    <name type="scientific">Fraserbacteria sp. (strain RBG_16_55_9)</name>
    <dbReference type="NCBI Taxonomy" id="1817864"/>
    <lineage>
        <taxon>Bacteria</taxon>
        <taxon>Candidatus Fraseribacteriota</taxon>
    </lineage>
</organism>
<keyword evidence="5" id="KW-0378">Hydrolase</keyword>